<evidence type="ECO:0000256" key="13">
    <source>
        <dbReference type="ARBA" id="ARBA00047899"/>
    </source>
</evidence>
<dbReference type="GO" id="GO:0005524">
    <property type="term" value="F:ATP binding"/>
    <property type="evidence" value="ECO:0007669"/>
    <property type="project" value="UniProtKB-UniRule"/>
</dbReference>
<sequence length="1139" mass="127345">MAEKLGSKHNLSIKVVIGSKHNLSIKVVIGASAGVAGITLISILVVYKFKRECLCLSRRQWSYGRKTKHEQKVETFFRNYGSLAPKRYSYWFVKKVTNSFINKVGQGGYGVVYKGTLPDGRLVAVKVLSESKGNGEDFINEVASISRTSHVNVVTLLGFCFEKTKRALIYEFMFNGSLDKFIYNQGLEWKTRYEITVGIARGLEYLHRGCNTRILHLDIKPHNILLDENFRPKISDFGLAKLCERKDSVVSTMNARGTIGYVAPEVHCRNIVLVLPGVIPLPQLSPALPSRHRQKSGCLRCQEADSLPNRLVATLGSPATRFRSRHIRCRWKDLGKLNSITHKTTQSAAGRALTCRSKIQPPSSFSHAPTRLSLLPLKVLLWLKVKFLNPFTSFLMRITTLFGLEGMCSFLKGYWDDINHQIITWLHNTSIPSVSMEFGGYDTAKDDLGERITAFHIRMRFLWDQLAASEPIIRFISDAKLVSTHRERLRLHQFLMGILDDFESVRSQLLNRSPLPTVNQAVNDLIREETRLKSHRFSQPHTMNCGHTINRCNMRARILQRSAALTASRILRTGQIVGTARKVGRLFELASLHFPSSSVSAPVIVASASIELWHFRLVAKRLRVSRHVVFWEHKMFYSLPSFSAVHPISDESPPADPTSDESPTADPTFDESPLSAPTANPVNTTAPEPHHSHWVSTLPSHLRNFHCFSAFATLHEPHTFCGASSNPLWQQAMKEELDALLKIGTWDLVDLPAGKSTIGCKWVYKIKTRSDGTVDCYKARLVAKGFTQEYGIDYEETFAPVAHLSSVCTLIAISVSRHWPLFQMDVKNAFLNGELTKEVYMQLPHGFSHPPGFSHKVCRLRRALYGLKQAPRAWFAKFSSTISQHGHPGSLSASLVSTLKMKDLGPLSYFLGLEVSSSSDGYYLTQAKYTSDLISRAGITDSKIVDTPIEYNNRLNTHDGEPLLDATSIDSYRHSLSRLILMPTGQGTLPTIVPLQGIVFFLVTPSSLSAAKNNLLLFVLVLRQNIEHLLTPLLSSFGYIGFSRTLSIDCSTAVPIHCDNRSAIQIAHNDVFHERTKHIEINCHFVRHHLLQGGLSPDRCGFGLVFGGIFNSKGCLVGGGHGSSSHLELILTIPLTIWG</sequence>
<dbReference type="InterPro" id="IPR045874">
    <property type="entry name" value="LRK10/LRL21-25-like"/>
</dbReference>
<accession>A0A2N9IVK5</accession>
<dbReference type="InterPro" id="IPR008271">
    <property type="entry name" value="Ser/Thr_kinase_AS"/>
</dbReference>
<dbReference type="AlphaFoldDB" id="A0A2N9IVK5"/>
<dbReference type="PROSITE" id="PS50011">
    <property type="entry name" value="PROTEIN_KINASE_DOM"/>
    <property type="match status" value="1"/>
</dbReference>
<evidence type="ECO:0000256" key="1">
    <source>
        <dbReference type="ARBA" id="ARBA00004479"/>
    </source>
</evidence>
<dbReference type="GO" id="GO:0016020">
    <property type="term" value="C:membrane"/>
    <property type="evidence" value="ECO:0007669"/>
    <property type="project" value="UniProtKB-SubCell"/>
</dbReference>
<dbReference type="SUPFAM" id="SSF56672">
    <property type="entry name" value="DNA/RNA polymerases"/>
    <property type="match status" value="1"/>
</dbReference>
<evidence type="ECO:0000256" key="14">
    <source>
        <dbReference type="ARBA" id="ARBA00048679"/>
    </source>
</evidence>
<keyword evidence="11 17" id="KW-0472">Membrane</keyword>
<evidence type="ECO:0000259" key="18">
    <source>
        <dbReference type="PROSITE" id="PS50011"/>
    </source>
</evidence>
<evidence type="ECO:0000256" key="5">
    <source>
        <dbReference type="ARBA" id="ARBA00022692"/>
    </source>
</evidence>
<evidence type="ECO:0000313" key="19">
    <source>
        <dbReference type="EMBL" id="SPD29436.1"/>
    </source>
</evidence>
<dbReference type="PROSITE" id="PS00107">
    <property type="entry name" value="PROTEIN_KINASE_ATP"/>
    <property type="match status" value="1"/>
</dbReference>
<keyword evidence="7 15" id="KW-0547">Nucleotide-binding</keyword>
<dbReference type="FunFam" id="3.30.200.20:FF:000178">
    <property type="entry name" value="serine/threonine-protein kinase PBS1-like"/>
    <property type="match status" value="1"/>
</dbReference>
<feature type="transmembrane region" description="Helical" evidence="17">
    <location>
        <begin position="27"/>
        <end position="47"/>
    </location>
</feature>
<dbReference type="EC" id="2.7.11.1" evidence="2"/>
<evidence type="ECO:0000256" key="11">
    <source>
        <dbReference type="ARBA" id="ARBA00023136"/>
    </source>
</evidence>
<dbReference type="InterPro" id="IPR013103">
    <property type="entry name" value="RVT_2"/>
</dbReference>
<evidence type="ECO:0000256" key="6">
    <source>
        <dbReference type="ARBA" id="ARBA00022729"/>
    </source>
</evidence>
<keyword evidence="4" id="KW-0808">Transferase</keyword>
<dbReference type="FunFam" id="1.10.510.10:FF:001023">
    <property type="entry name" value="Os07g0541700 protein"/>
    <property type="match status" value="1"/>
</dbReference>
<evidence type="ECO:0000256" key="4">
    <source>
        <dbReference type="ARBA" id="ARBA00022679"/>
    </source>
</evidence>
<comment type="catalytic activity">
    <reaction evidence="14">
        <text>L-seryl-[protein] + ATP = O-phospho-L-seryl-[protein] + ADP + H(+)</text>
        <dbReference type="Rhea" id="RHEA:17989"/>
        <dbReference type="Rhea" id="RHEA-COMP:9863"/>
        <dbReference type="Rhea" id="RHEA-COMP:11604"/>
        <dbReference type="ChEBI" id="CHEBI:15378"/>
        <dbReference type="ChEBI" id="CHEBI:29999"/>
        <dbReference type="ChEBI" id="CHEBI:30616"/>
        <dbReference type="ChEBI" id="CHEBI:83421"/>
        <dbReference type="ChEBI" id="CHEBI:456216"/>
        <dbReference type="EC" id="2.7.11.1"/>
    </reaction>
</comment>
<dbReference type="CDD" id="cd09272">
    <property type="entry name" value="RNase_HI_RT_Ty1"/>
    <property type="match status" value="1"/>
</dbReference>
<feature type="binding site" evidence="15">
    <location>
        <position position="126"/>
    </location>
    <ligand>
        <name>ATP</name>
        <dbReference type="ChEBI" id="CHEBI:30616"/>
    </ligand>
</feature>
<evidence type="ECO:0000256" key="10">
    <source>
        <dbReference type="ARBA" id="ARBA00022989"/>
    </source>
</evidence>
<dbReference type="EMBL" id="OIVN01006271">
    <property type="protein sequence ID" value="SPD29436.1"/>
    <property type="molecule type" value="Genomic_DNA"/>
</dbReference>
<protein>
    <recommendedName>
        <fullName evidence="2">non-specific serine/threonine protein kinase</fullName>
        <ecNumber evidence="2">2.7.11.1</ecNumber>
    </recommendedName>
</protein>
<feature type="compositionally biased region" description="Polar residues" evidence="16">
    <location>
        <begin position="675"/>
        <end position="686"/>
    </location>
</feature>
<reference evidence="19" key="1">
    <citation type="submission" date="2018-02" db="EMBL/GenBank/DDBJ databases">
        <authorList>
            <person name="Cohen D.B."/>
            <person name="Kent A.D."/>
        </authorList>
    </citation>
    <scope>NUCLEOTIDE SEQUENCE</scope>
</reference>
<keyword evidence="3" id="KW-0723">Serine/threonine-protein kinase</keyword>
<evidence type="ECO:0000256" key="12">
    <source>
        <dbReference type="ARBA" id="ARBA00023180"/>
    </source>
</evidence>
<comment type="subcellular location">
    <subcellularLocation>
        <location evidence="1">Membrane</location>
        <topology evidence="1">Single-pass type I membrane protein</topology>
    </subcellularLocation>
</comment>
<evidence type="ECO:0000256" key="2">
    <source>
        <dbReference type="ARBA" id="ARBA00012513"/>
    </source>
</evidence>
<keyword evidence="6" id="KW-0732">Signal</keyword>
<evidence type="ECO:0000256" key="9">
    <source>
        <dbReference type="ARBA" id="ARBA00022840"/>
    </source>
</evidence>
<dbReference type="InterPro" id="IPR011009">
    <property type="entry name" value="Kinase-like_dom_sf"/>
</dbReference>
<dbReference type="PANTHER" id="PTHR27009">
    <property type="entry name" value="RUST RESISTANCE KINASE LR10-RELATED"/>
    <property type="match status" value="1"/>
</dbReference>
<dbReference type="InterPro" id="IPR017441">
    <property type="entry name" value="Protein_kinase_ATP_BS"/>
</dbReference>
<evidence type="ECO:0000256" key="15">
    <source>
        <dbReference type="PROSITE-ProRule" id="PRU10141"/>
    </source>
</evidence>
<dbReference type="Pfam" id="PF07727">
    <property type="entry name" value="RVT_2"/>
    <property type="match status" value="2"/>
</dbReference>
<keyword evidence="10 17" id="KW-1133">Transmembrane helix</keyword>
<dbReference type="SMART" id="SM00220">
    <property type="entry name" value="S_TKc"/>
    <property type="match status" value="1"/>
</dbReference>
<dbReference type="Pfam" id="PF00069">
    <property type="entry name" value="Pkinase"/>
    <property type="match status" value="1"/>
</dbReference>
<dbReference type="InterPro" id="IPR000719">
    <property type="entry name" value="Prot_kinase_dom"/>
</dbReference>
<comment type="catalytic activity">
    <reaction evidence="13">
        <text>L-threonyl-[protein] + ATP = O-phospho-L-threonyl-[protein] + ADP + H(+)</text>
        <dbReference type="Rhea" id="RHEA:46608"/>
        <dbReference type="Rhea" id="RHEA-COMP:11060"/>
        <dbReference type="Rhea" id="RHEA-COMP:11605"/>
        <dbReference type="ChEBI" id="CHEBI:15378"/>
        <dbReference type="ChEBI" id="CHEBI:30013"/>
        <dbReference type="ChEBI" id="CHEBI:30616"/>
        <dbReference type="ChEBI" id="CHEBI:61977"/>
        <dbReference type="ChEBI" id="CHEBI:456216"/>
        <dbReference type="EC" id="2.7.11.1"/>
    </reaction>
</comment>
<proteinExistence type="predicted"/>
<evidence type="ECO:0000256" key="8">
    <source>
        <dbReference type="ARBA" id="ARBA00022777"/>
    </source>
</evidence>
<evidence type="ECO:0000256" key="7">
    <source>
        <dbReference type="ARBA" id="ARBA00022741"/>
    </source>
</evidence>
<feature type="region of interest" description="Disordered" evidence="16">
    <location>
        <begin position="648"/>
        <end position="693"/>
    </location>
</feature>
<keyword evidence="5 17" id="KW-0812">Transmembrane</keyword>
<organism evidence="19">
    <name type="scientific">Fagus sylvatica</name>
    <name type="common">Beechnut</name>
    <dbReference type="NCBI Taxonomy" id="28930"/>
    <lineage>
        <taxon>Eukaryota</taxon>
        <taxon>Viridiplantae</taxon>
        <taxon>Streptophyta</taxon>
        <taxon>Embryophyta</taxon>
        <taxon>Tracheophyta</taxon>
        <taxon>Spermatophyta</taxon>
        <taxon>Magnoliopsida</taxon>
        <taxon>eudicotyledons</taxon>
        <taxon>Gunneridae</taxon>
        <taxon>Pentapetalae</taxon>
        <taxon>rosids</taxon>
        <taxon>fabids</taxon>
        <taxon>Fagales</taxon>
        <taxon>Fagaceae</taxon>
        <taxon>Fagus</taxon>
    </lineage>
</organism>
<evidence type="ECO:0000256" key="17">
    <source>
        <dbReference type="SAM" id="Phobius"/>
    </source>
</evidence>
<evidence type="ECO:0000256" key="16">
    <source>
        <dbReference type="SAM" id="MobiDB-lite"/>
    </source>
</evidence>
<dbReference type="SUPFAM" id="SSF56112">
    <property type="entry name" value="Protein kinase-like (PK-like)"/>
    <property type="match status" value="1"/>
</dbReference>
<keyword evidence="8" id="KW-0418">Kinase</keyword>
<keyword evidence="12" id="KW-0325">Glycoprotein</keyword>
<dbReference type="InterPro" id="IPR043502">
    <property type="entry name" value="DNA/RNA_pol_sf"/>
</dbReference>
<evidence type="ECO:0000256" key="3">
    <source>
        <dbReference type="ARBA" id="ARBA00022527"/>
    </source>
</evidence>
<dbReference type="Gene3D" id="1.10.510.10">
    <property type="entry name" value="Transferase(Phosphotransferase) domain 1"/>
    <property type="match status" value="1"/>
</dbReference>
<dbReference type="Gene3D" id="3.30.200.20">
    <property type="entry name" value="Phosphorylase Kinase, domain 1"/>
    <property type="match status" value="1"/>
</dbReference>
<gene>
    <name evidence="19" type="ORF">FSB_LOCUS57318</name>
</gene>
<keyword evidence="9 15" id="KW-0067">ATP-binding</keyword>
<dbReference type="PROSITE" id="PS00108">
    <property type="entry name" value="PROTEIN_KINASE_ST"/>
    <property type="match status" value="1"/>
</dbReference>
<feature type="domain" description="Protein kinase" evidence="18">
    <location>
        <begin position="98"/>
        <end position="495"/>
    </location>
</feature>
<dbReference type="GO" id="GO:0004674">
    <property type="term" value="F:protein serine/threonine kinase activity"/>
    <property type="evidence" value="ECO:0007669"/>
    <property type="project" value="UniProtKB-KW"/>
</dbReference>
<name>A0A2N9IVK5_FAGSY</name>